<dbReference type="Proteomes" id="UP000050795">
    <property type="component" value="Unassembled WGS sequence"/>
</dbReference>
<accession>A0AA85J6Z0</accession>
<feature type="compositionally biased region" description="Basic residues" evidence="2">
    <location>
        <begin position="471"/>
        <end position="489"/>
    </location>
</feature>
<dbReference type="Gene3D" id="3.30.70.330">
    <property type="match status" value="2"/>
</dbReference>
<feature type="compositionally biased region" description="Basic residues" evidence="2">
    <location>
        <begin position="14"/>
        <end position="40"/>
    </location>
</feature>
<dbReference type="CDD" id="cd00590">
    <property type="entry name" value="RRM_SF"/>
    <property type="match status" value="1"/>
</dbReference>
<dbReference type="SUPFAM" id="SSF54928">
    <property type="entry name" value="RNA-binding domain, RBD"/>
    <property type="match status" value="2"/>
</dbReference>
<dbReference type="InterPro" id="IPR035979">
    <property type="entry name" value="RBD_domain_sf"/>
</dbReference>
<reference evidence="5" key="2">
    <citation type="submission" date="2023-11" db="UniProtKB">
        <authorList>
            <consortium name="WormBaseParasite"/>
        </authorList>
    </citation>
    <scope>IDENTIFICATION</scope>
</reference>
<evidence type="ECO:0000256" key="1">
    <source>
        <dbReference type="PROSITE-ProRule" id="PRU00176"/>
    </source>
</evidence>
<dbReference type="Pfam" id="PF00076">
    <property type="entry name" value="RRM_1"/>
    <property type="match status" value="1"/>
</dbReference>
<dbReference type="GO" id="GO:0003723">
    <property type="term" value="F:RNA binding"/>
    <property type="evidence" value="ECO:0007669"/>
    <property type="project" value="UniProtKB-UniRule"/>
</dbReference>
<organism evidence="4 5">
    <name type="scientific">Trichobilharzia regenti</name>
    <name type="common">Nasal bird schistosome</name>
    <dbReference type="NCBI Taxonomy" id="157069"/>
    <lineage>
        <taxon>Eukaryota</taxon>
        <taxon>Metazoa</taxon>
        <taxon>Spiralia</taxon>
        <taxon>Lophotrochozoa</taxon>
        <taxon>Platyhelminthes</taxon>
        <taxon>Trematoda</taxon>
        <taxon>Digenea</taxon>
        <taxon>Strigeidida</taxon>
        <taxon>Schistosomatoidea</taxon>
        <taxon>Schistosomatidae</taxon>
        <taxon>Trichobilharzia</taxon>
    </lineage>
</organism>
<feature type="compositionally biased region" description="Basic and acidic residues" evidence="2">
    <location>
        <begin position="384"/>
        <end position="393"/>
    </location>
</feature>
<feature type="domain" description="RRM" evidence="3">
    <location>
        <begin position="182"/>
        <end position="253"/>
    </location>
</feature>
<reference evidence="4" key="1">
    <citation type="submission" date="2022-06" db="EMBL/GenBank/DDBJ databases">
        <authorList>
            <person name="Berger JAMES D."/>
            <person name="Berger JAMES D."/>
        </authorList>
    </citation>
    <scope>NUCLEOTIDE SEQUENCE [LARGE SCALE GENOMIC DNA]</scope>
</reference>
<feature type="compositionally biased region" description="Polar residues" evidence="2">
    <location>
        <begin position="455"/>
        <end position="465"/>
    </location>
</feature>
<evidence type="ECO:0000256" key="2">
    <source>
        <dbReference type="SAM" id="MobiDB-lite"/>
    </source>
</evidence>
<feature type="region of interest" description="Disordered" evidence="2">
    <location>
        <begin position="1"/>
        <end position="52"/>
    </location>
</feature>
<dbReference type="WBParaSite" id="TREG1_17080.1">
    <property type="protein sequence ID" value="TREG1_17080.1"/>
    <property type="gene ID" value="TREG1_17080"/>
</dbReference>
<dbReference type="InterPro" id="IPR012677">
    <property type="entry name" value="Nucleotide-bd_a/b_plait_sf"/>
</dbReference>
<feature type="domain" description="RRM" evidence="3">
    <location>
        <begin position="278"/>
        <end position="352"/>
    </location>
</feature>
<dbReference type="PROSITE" id="PS50102">
    <property type="entry name" value="RRM"/>
    <property type="match status" value="2"/>
</dbReference>
<dbReference type="SMART" id="SM00360">
    <property type="entry name" value="RRM"/>
    <property type="match status" value="2"/>
</dbReference>
<evidence type="ECO:0000313" key="5">
    <source>
        <dbReference type="WBParaSite" id="TREG1_17080.1"/>
    </source>
</evidence>
<feature type="region of interest" description="Disordered" evidence="2">
    <location>
        <begin position="362"/>
        <end position="489"/>
    </location>
</feature>
<proteinExistence type="predicted"/>
<feature type="compositionally biased region" description="Polar residues" evidence="2">
    <location>
        <begin position="366"/>
        <end position="380"/>
    </location>
</feature>
<name>A0AA85J6Z0_TRIRE</name>
<dbReference type="InterPro" id="IPR000504">
    <property type="entry name" value="RRM_dom"/>
</dbReference>
<protein>
    <recommendedName>
        <fullName evidence="3">RRM domain-containing protein</fullName>
    </recommendedName>
</protein>
<keyword evidence="4" id="KW-1185">Reference proteome</keyword>
<evidence type="ECO:0000259" key="3">
    <source>
        <dbReference type="PROSITE" id="PS50102"/>
    </source>
</evidence>
<dbReference type="AlphaFoldDB" id="A0AA85J6Z0"/>
<keyword evidence="1" id="KW-0694">RNA-binding</keyword>
<feature type="compositionally biased region" description="Basic residues" evidence="2">
    <location>
        <begin position="440"/>
        <end position="454"/>
    </location>
</feature>
<feature type="region of interest" description="Disordered" evidence="2">
    <location>
        <begin position="94"/>
        <end position="153"/>
    </location>
</feature>
<sequence length="489" mass="55080">MKVKGDKPPQIKIGKSKGSRKKDKLKLKNSNKKLLKRRLSSKGNHSDTKANEAAISIPVNELDISRTASLSKQLEMTDVESDITGITPLDIGISKQSPINDDAMDTKPRIKLSKSQKKRHQKQEVVKLKKSAKASVPKAEPKEPRTSSSISFPERTGYVSTLDTDEKKLDAVRNRQAEMYQYTLVVRPVPRNCPASVVRDLFPTAVNVRIPYKRNSRYAFAKFRNQDEMLAAQKSVSGKLLRDKPITVEVCSLHGPDNVDLTKWCEPMQKQLSHFDWRSLHVTHLHRATTRFDLAQVFPKAINIRMPTNDDGSCRGFCTLIYGTRNHALRDFEMRHGTFIHGEPICVNFSLKSQKKIAMKNERRQSSALNNMDVDNNQVPNKGDCPKSSDDHLVNMSTDSIDPEFKIDTKPTVPNSTDSTLKKKSKSATVKRAVSDPLLNKKHQLKDKGVKRKSTTNIFDSLIQPSSGVNSKKRKKNSKSTKSGKKLKK</sequence>
<evidence type="ECO:0000313" key="4">
    <source>
        <dbReference type="Proteomes" id="UP000050795"/>
    </source>
</evidence>
<feature type="compositionally biased region" description="Basic residues" evidence="2">
    <location>
        <begin position="109"/>
        <end position="121"/>
    </location>
</feature>